<dbReference type="GO" id="GO:0016020">
    <property type="term" value="C:membrane"/>
    <property type="evidence" value="ECO:0007669"/>
    <property type="project" value="InterPro"/>
</dbReference>
<organism evidence="1 2">
    <name type="scientific">Dothistroma septosporum (strain NZE10 / CBS 128990)</name>
    <name type="common">Red band needle blight fungus</name>
    <name type="synonym">Mycosphaerella pini</name>
    <dbReference type="NCBI Taxonomy" id="675120"/>
    <lineage>
        <taxon>Eukaryota</taxon>
        <taxon>Fungi</taxon>
        <taxon>Dikarya</taxon>
        <taxon>Ascomycota</taxon>
        <taxon>Pezizomycotina</taxon>
        <taxon>Dothideomycetes</taxon>
        <taxon>Dothideomycetidae</taxon>
        <taxon>Mycosphaerellales</taxon>
        <taxon>Mycosphaerellaceae</taxon>
        <taxon>Dothistroma</taxon>
    </lineage>
</organism>
<dbReference type="OrthoDB" id="6474464at2759"/>
<reference evidence="1 2" key="2">
    <citation type="journal article" date="2012" name="PLoS Pathog.">
        <title>Diverse lifestyles and strategies of plant pathogenesis encoded in the genomes of eighteen Dothideomycetes fungi.</title>
        <authorList>
            <person name="Ohm R.A."/>
            <person name="Feau N."/>
            <person name="Henrissat B."/>
            <person name="Schoch C.L."/>
            <person name="Horwitz B.A."/>
            <person name="Barry K.W."/>
            <person name="Condon B.J."/>
            <person name="Copeland A.C."/>
            <person name="Dhillon B."/>
            <person name="Glaser F."/>
            <person name="Hesse C.N."/>
            <person name="Kosti I."/>
            <person name="LaButti K."/>
            <person name="Lindquist E.A."/>
            <person name="Lucas S."/>
            <person name="Salamov A.A."/>
            <person name="Bradshaw R.E."/>
            <person name="Ciuffetti L."/>
            <person name="Hamelin R.C."/>
            <person name="Kema G.H.J."/>
            <person name="Lawrence C."/>
            <person name="Scott J.A."/>
            <person name="Spatafora J.W."/>
            <person name="Turgeon B.G."/>
            <person name="de Wit P.J.G.M."/>
            <person name="Zhong S."/>
            <person name="Goodwin S.B."/>
            <person name="Grigoriev I.V."/>
        </authorList>
    </citation>
    <scope>NUCLEOTIDE SEQUENCE [LARGE SCALE GENOMIC DNA]</scope>
    <source>
        <strain evidence="2">NZE10 / CBS 128990</strain>
    </source>
</reference>
<name>N1PHL9_DOTSN</name>
<dbReference type="GO" id="GO:0006044">
    <property type="term" value="P:N-acetylglucosamine metabolic process"/>
    <property type="evidence" value="ECO:0007669"/>
    <property type="project" value="TreeGrafter"/>
</dbReference>
<dbReference type="PANTHER" id="PTHR12224:SF0">
    <property type="entry name" value="BETA-1,4-MANNOSYL-GLYCOPROTEIN 4-BETA-N-ACETYLGLUCOSAMINYLTRANSFERASE"/>
    <property type="match status" value="1"/>
</dbReference>
<accession>N1PHL9</accession>
<gene>
    <name evidence="1" type="ORF">DOTSEDRAFT_74379</name>
</gene>
<dbReference type="Proteomes" id="UP000016933">
    <property type="component" value="Unassembled WGS sequence"/>
</dbReference>
<proteinExistence type="predicted"/>
<dbReference type="GO" id="GO:0003830">
    <property type="term" value="F:beta-1,4-mannosylglycoprotein 4-beta-N-acetylglucosaminyltransferase activity"/>
    <property type="evidence" value="ECO:0007669"/>
    <property type="project" value="InterPro"/>
</dbReference>
<keyword evidence="1" id="KW-0808">Transferase</keyword>
<sequence>MYPSPSFGKRNGLIALAVIASLLLVIVSSRHANQATIKKKAFGYAGPRTEAKESGVSPGSRAFSTPGQIDYYCKAHKLKAYKSKDVGQSHRKIYDAFLFSNELDWLEIRLATLAPYVDYFVIVEAPTTFTGREKPLYLEENWDRFNRFHKKIIRKTVLDPGQSLGLSTWAHEGYFRNSVFDATFPSLVYTSKEAHEGDVVILSDVDEIPKPETMKILRHCDVPDRLTLRSQFYYYSFQWLHVGEQWPHPQATVFHGLQNTLSPNDLRHGYGGPVSWIPFWGMINRWYQKAELLDAAWHCSSCFATLDEMRKKMSSFSHTPLDTEENRNEAVMLRRVRTGQDLFGRPGELYDRVDNNTDVPPFILKHEERFHYLLNRDGENAGFSDYGAWEPPPT</sequence>
<keyword evidence="2" id="KW-1185">Reference proteome</keyword>
<evidence type="ECO:0000313" key="2">
    <source>
        <dbReference type="Proteomes" id="UP000016933"/>
    </source>
</evidence>
<protein>
    <submittedName>
        <fullName evidence="1">Glycosyltransferase family 17 protein</fullName>
    </submittedName>
</protein>
<dbReference type="Pfam" id="PF04724">
    <property type="entry name" value="Glyco_transf_17"/>
    <property type="match status" value="2"/>
</dbReference>
<dbReference type="PANTHER" id="PTHR12224">
    <property type="entry name" value="BETA-1,4-MANNOSYL-GLYCOPROTEIN BETA-1,4-N-ACETYLGLUCOSAMINYL-TRANSFERASE"/>
    <property type="match status" value="1"/>
</dbReference>
<dbReference type="EMBL" id="KB446543">
    <property type="protein sequence ID" value="EME40796.1"/>
    <property type="molecule type" value="Genomic_DNA"/>
</dbReference>
<evidence type="ECO:0000313" key="1">
    <source>
        <dbReference type="EMBL" id="EME40796.1"/>
    </source>
</evidence>
<dbReference type="AlphaFoldDB" id="N1PHL9"/>
<dbReference type="OMA" id="FEWPAGE"/>
<dbReference type="STRING" id="675120.N1PHL9"/>
<dbReference type="eggNOG" id="ENOG502QPVW">
    <property type="taxonomic scope" value="Eukaryota"/>
</dbReference>
<dbReference type="HOGENOM" id="CLU_038606_1_0_1"/>
<dbReference type="InterPro" id="IPR006813">
    <property type="entry name" value="Glyco_trans_17"/>
</dbReference>
<reference evidence="2" key="1">
    <citation type="journal article" date="2012" name="PLoS Genet.">
        <title>The genomes of the fungal plant pathogens Cladosporium fulvum and Dothistroma septosporum reveal adaptation to different hosts and lifestyles but also signatures of common ancestry.</title>
        <authorList>
            <person name="de Wit P.J.G.M."/>
            <person name="van der Burgt A."/>
            <person name="Oekmen B."/>
            <person name="Stergiopoulos I."/>
            <person name="Abd-Elsalam K.A."/>
            <person name="Aerts A.L."/>
            <person name="Bahkali A.H."/>
            <person name="Beenen H.G."/>
            <person name="Chettri P."/>
            <person name="Cox M.P."/>
            <person name="Datema E."/>
            <person name="de Vries R.P."/>
            <person name="Dhillon B."/>
            <person name="Ganley A.R."/>
            <person name="Griffiths S.A."/>
            <person name="Guo Y."/>
            <person name="Hamelin R.C."/>
            <person name="Henrissat B."/>
            <person name="Kabir M.S."/>
            <person name="Jashni M.K."/>
            <person name="Kema G."/>
            <person name="Klaubauf S."/>
            <person name="Lapidus A."/>
            <person name="Levasseur A."/>
            <person name="Lindquist E."/>
            <person name="Mehrabi R."/>
            <person name="Ohm R.A."/>
            <person name="Owen T.J."/>
            <person name="Salamov A."/>
            <person name="Schwelm A."/>
            <person name="Schijlen E."/>
            <person name="Sun H."/>
            <person name="van den Burg H.A."/>
            <person name="van Ham R.C.H.J."/>
            <person name="Zhang S."/>
            <person name="Goodwin S.B."/>
            <person name="Grigoriev I.V."/>
            <person name="Collemare J."/>
            <person name="Bradshaw R.E."/>
        </authorList>
    </citation>
    <scope>NUCLEOTIDE SEQUENCE [LARGE SCALE GENOMIC DNA]</scope>
    <source>
        <strain evidence="2">NZE10 / CBS 128990</strain>
    </source>
</reference>